<evidence type="ECO:0000256" key="4">
    <source>
        <dbReference type="SAM" id="MobiDB-lite"/>
    </source>
</evidence>
<feature type="compositionally biased region" description="Polar residues" evidence="4">
    <location>
        <begin position="714"/>
        <end position="724"/>
    </location>
</feature>
<keyword evidence="3" id="KW-0195">Cyclin</keyword>
<comment type="caution">
    <text evidence="6">The sequence shown here is derived from an EMBL/GenBank/DDBJ whole genome shotgun (WGS) entry which is preliminary data.</text>
</comment>
<feature type="compositionally biased region" description="Low complexity" evidence="4">
    <location>
        <begin position="911"/>
        <end position="920"/>
    </location>
</feature>
<feature type="compositionally biased region" description="Acidic residues" evidence="4">
    <location>
        <begin position="575"/>
        <end position="595"/>
    </location>
</feature>
<dbReference type="PANTHER" id="PTHR10026">
    <property type="entry name" value="CYCLIN"/>
    <property type="match status" value="1"/>
</dbReference>
<evidence type="ECO:0000259" key="5">
    <source>
        <dbReference type="SMART" id="SM00385"/>
    </source>
</evidence>
<comment type="similarity">
    <text evidence="1">Belongs to the cyclin family. Cyclin C subfamily.</text>
</comment>
<feature type="compositionally biased region" description="Polar residues" evidence="4">
    <location>
        <begin position="811"/>
        <end position="822"/>
    </location>
</feature>
<evidence type="ECO:0000256" key="2">
    <source>
        <dbReference type="ARBA" id="ARBA00014912"/>
    </source>
</evidence>
<feature type="compositionally biased region" description="Polar residues" evidence="4">
    <location>
        <begin position="898"/>
        <end position="910"/>
    </location>
</feature>
<dbReference type="Gene3D" id="1.10.472.10">
    <property type="entry name" value="Cyclin-like"/>
    <property type="match status" value="1"/>
</dbReference>
<dbReference type="InterPro" id="IPR043198">
    <property type="entry name" value="Cyclin/Ssn8"/>
</dbReference>
<dbReference type="Pfam" id="PF00134">
    <property type="entry name" value="Cyclin_N"/>
    <property type="match status" value="1"/>
</dbReference>
<evidence type="ECO:0000313" key="7">
    <source>
        <dbReference type="Proteomes" id="UP001201980"/>
    </source>
</evidence>
<organism evidence="6 7">
    <name type="scientific">Zalerion maritima</name>
    <dbReference type="NCBI Taxonomy" id="339359"/>
    <lineage>
        <taxon>Eukaryota</taxon>
        <taxon>Fungi</taxon>
        <taxon>Dikarya</taxon>
        <taxon>Ascomycota</taxon>
        <taxon>Pezizomycotina</taxon>
        <taxon>Sordariomycetes</taxon>
        <taxon>Lulworthiomycetidae</taxon>
        <taxon>Lulworthiales</taxon>
        <taxon>Lulworthiaceae</taxon>
        <taxon>Zalerion</taxon>
    </lineage>
</organism>
<feature type="compositionally biased region" description="Basic and acidic residues" evidence="4">
    <location>
        <begin position="451"/>
        <end position="474"/>
    </location>
</feature>
<evidence type="ECO:0000256" key="3">
    <source>
        <dbReference type="RuleBase" id="RU000383"/>
    </source>
</evidence>
<dbReference type="SUPFAM" id="SSF47954">
    <property type="entry name" value="Cyclin-like"/>
    <property type="match status" value="2"/>
</dbReference>
<dbReference type="EMBL" id="JAKWBI020000494">
    <property type="protein sequence ID" value="KAJ2894462.1"/>
    <property type="molecule type" value="Genomic_DNA"/>
</dbReference>
<feature type="compositionally biased region" description="Polar residues" evidence="4">
    <location>
        <begin position="378"/>
        <end position="387"/>
    </location>
</feature>
<reference evidence="6" key="1">
    <citation type="submission" date="2022-07" db="EMBL/GenBank/DDBJ databases">
        <title>Draft genome sequence of Zalerion maritima ATCC 34329, a (micro)plastics degrading marine fungus.</title>
        <authorList>
            <person name="Paco A."/>
            <person name="Goncalves M.F.M."/>
            <person name="Rocha-Santos T.A.P."/>
            <person name="Alves A."/>
        </authorList>
    </citation>
    <scope>NUCLEOTIDE SEQUENCE</scope>
    <source>
        <strain evidence="6">ATCC 34329</strain>
    </source>
</reference>
<sequence>MAPRAGNTSASADASPADPVVPRGPNPGAVTLSAPFISQVKIDRMKKDLSLDHVKEETSRLQGVELIHKVRTAILLPVKTFDTACCYYHKFRLCYRDADYSFSDVALASLFVSCKTEDTPKKSREILCAAYNIKSSSSDQKTPDDKSFDQPSKLIIGLERMILELVSFDMSGRYPQYALPKVVRGFLLQNKNRHGDGRNGASEEQEKEAKEVYDVAYDMSIDMYKTYAPLKQTTYTMALALFELSCRLVSRHEDSLRSIRPSKWHTTRASVVETMLDLLDLYIDNEKSTLLASNSGSRSQQQSDTLPIPATRFLQVKIELNEEVEISPGMDRYTRSCSKCAKTSLPKGTSSVLSNATPNVFGVPIVFNIGAIFSPSGSGPAQETNFLPTPRSGSGGMATSPASVNGSAPASASASSRRPGSVSGTNGTTANNTTSVASTTLPTATGPNRFVFDREEGRREGERVNQFFEDRFENYEVEVEETIPEPPPNPPTAPAEARRGQPPPRGPSFSGGGDTWGRRRGGGGGGSGGGGPYDGSLGQFQGGKRKGDEDEDGDDRRKKKRAVPDYGGSERSEEIEMTSGEEENSDGPEEEEQEYEGMIPPVSRAGESEESASLNIEYEYAPTPGISRSTDSAEAPIMGCSPPPYPATESSTNNEEEEEEEPAPGLPPFPAGSMSGSGYRSRTENELEQLPTSSPYLPAVLHAGSDDYEPQLVLPSTPTRGLSSGETTIEEGGETTVEEGGETTVEEGGETTVEEGGETTVEEGGETTVEEGGDANDGAGGEGDGAANLAFGSEGSEKAAGIDEDTDKVSEQISSLKDSNILPSIEGNEEAIYLAPPLRDSRSSSGYESGSERSGTSSGGMERDSDSGSDGDGDGDGNRAGDNGTGAGVERYTEEGEINNNARAQAQETPSLDSSPGFDSSSHDDWP</sequence>
<dbReference type="InterPro" id="IPR006671">
    <property type="entry name" value="Cyclin_N"/>
</dbReference>
<dbReference type="GO" id="GO:0016538">
    <property type="term" value="F:cyclin-dependent protein serine/threonine kinase regulator activity"/>
    <property type="evidence" value="ECO:0007669"/>
    <property type="project" value="InterPro"/>
</dbReference>
<proteinExistence type="inferred from homology"/>
<dbReference type="InterPro" id="IPR036915">
    <property type="entry name" value="Cyclin-like_sf"/>
</dbReference>
<feature type="compositionally biased region" description="Low complexity" evidence="4">
    <location>
        <begin position="843"/>
        <end position="860"/>
    </location>
</feature>
<feature type="compositionally biased region" description="Gly residues" evidence="4">
    <location>
        <begin position="522"/>
        <end position="533"/>
    </location>
</feature>
<dbReference type="Proteomes" id="UP001201980">
    <property type="component" value="Unassembled WGS sequence"/>
</dbReference>
<feature type="compositionally biased region" description="Low complexity" evidence="4">
    <location>
        <begin position="400"/>
        <end position="440"/>
    </location>
</feature>
<feature type="compositionally biased region" description="Pro residues" evidence="4">
    <location>
        <begin position="484"/>
        <end position="493"/>
    </location>
</feature>
<feature type="region of interest" description="Disordered" evidence="4">
    <location>
        <begin position="378"/>
        <end position="927"/>
    </location>
</feature>
<feature type="compositionally biased region" description="Low complexity" evidence="4">
    <location>
        <begin position="9"/>
        <end position="21"/>
    </location>
</feature>
<protein>
    <recommendedName>
        <fullName evidence="2">RNA polymerase II holoenzyme cyclin-like subunit</fullName>
    </recommendedName>
</protein>
<evidence type="ECO:0000256" key="1">
    <source>
        <dbReference type="ARBA" id="ARBA00008638"/>
    </source>
</evidence>
<gene>
    <name evidence="6" type="ORF">MKZ38_007519</name>
</gene>
<feature type="domain" description="Cyclin-like" evidence="5">
    <location>
        <begin position="65"/>
        <end position="164"/>
    </location>
</feature>
<feature type="region of interest" description="Disordered" evidence="4">
    <location>
        <begin position="1"/>
        <end position="24"/>
    </location>
</feature>
<evidence type="ECO:0000313" key="6">
    <source>
        <dbReference type="EMBL" id="KAJ2894462.1"/>
    </source>
</evidence>
<dbReference type="AlphaFoldDB" id="A0AAD5RHU6"/>
<accession>A0AAD5RHU6</accession>
<keyword evidence="7" id="KW-1185">Reference proteome</keyword>
<dbReference type="InterPro" id="IPR013763">
    <property type="entry name" value="Cyclin-like_dom"/>
</dbReference>
<name>A0AAD5RHU6_9PEZI</name>
<feature type="compositionally biased region" description="Acidic residues" evidence="4">
    <location>
        <begin position="728"/>
        <end position="774"/>
    </location>
</feature>
<dbReference type="SMART" id="SM00385">
    <property type="entry name" value="CYCLIN"/>
    <property type="match status" value="1"/>
</dbReference>
<dbReference type="GO" id="GO:0006357">
    <property type="term" value="P:regulation of transcription by RNA polymerase II"/>
    <property type="evidence" value="ECO:0007669"/>
    <property type="project" value="InterPro"/>
</dbReference>